<dbReference type="InterPro" id="IPR050678">
    <property type="entry name" value="DNA_Partitioning_ATPase"/>
</dbReference>
<evidence type="ECO:0000313" key="3">
    <source>
        <dbReference type="Proteomes" id="UP000076400"/>
    </source>
</evidence>
<dbReference type="SUPFAM" id="SSF52540">
    <property type="entry name" value="P-loop containing nucleoside triphosphate hydrolases"/>
    <property type="match status" value="1"/>
</dbReference>
<evidence type="ECO:0000313" key="2">
    <source>
        <dbReference type="EMBL" id="KZD12433.1"/>
    </source>
</evidence>
<feature type="domain" description="CobQ/CobB/MinD/ParA nucleotide binding" evidence="1">
    <location>
        <begin position="7"/>
        <end position="183"/>
    </location>
</feature>
<dbReference type="STRING" id="580166.AUP43_04570"/>
<gene>
    <name evidence="2" type="ORF">AUP43_04570</name>
</gene>
<dbReference type="InterPro" id="IPR027417">
    <property type="entry name" value="P-loop_NTPase"/>
</dbReference>
<keyword evidence="3" id="KW-1185">Reference proteome</keyword>
<dbReference type="RefSeq" id="WP_067552222.1">
    <property type="nucleotide sequence ID" value="NZ_LPXN01000024.1"/>
</dbReference>
<dbReference type="PANTHER" id="PTHR13696">
    <property type="entry name" value="P-LOOP CONTAINING NUCLEOSIDE TRIPHOSPHATE HYDROLASE"/>
    <property type="match status" value="1"/>
</dbReference>
<dbReference type="PANTHER" id="PTHR13696:SF99">
    <property type="entry name" value="COBYRINIC ACID AC-DIAMIDE SYNTHASE"/>
    <property type="match status" value="1"/>
</dbReference>
<comment type="caution">
    <text evidence="2">The sequence shown here is derived from an EMBL/GenBank/DDBJ whole genome shotgun (WGS) entry which is preliminary data.</text>
</comment>
<protein>
    <recommendedName>
        <fullName evidence="1">CobQ/CobB/MinD/ParA nucleotide binding domain-containing protein</fullName>
    </recommendedName>
</protein>
<sequence length="217" mass="23382">MTLFIGTISKKGGVGKSTLARLIAREYALAGWNVKIADLDIQQGTSFSWQARRLQRSVDPVVAVERFGTVGQAVKAAAGYDLMILDGPPHATMGTLQIAEASTLVVLPTGLALDDLEPTVLLAHELTMKGVPVDRIAIAFSRVGDSESELAEASAYVRQAGYRHLTNVLPEKTGFRRASDEGRAPTETRFPSLNERAEAIAHEIADLIETRADREAA</sequence>
<dbReference type="Pfam" id="PF01656">
    <property type="entry name" value="CbiA"/>
    <property type="match status" value="1"/>
</dbReference>
<dbReference type="PIRSF" id="PIRSF009320">
    <property type="entry name" value="Nuc_binding_HP_1000"/>
    <property type="match status" value="1"/>
</dbReference>
<dbReference type="InterPro" id="IPR002586">
    <property type="entry name" value="CobQ/CobB/MinD/ParA_Nub-bd_dom"/>
</dbReference>
<dbReference type="AlphaFoldDB" id="A0A154WFX9"/>
<evidence type="ECO:0000259" key="1">
    <source>
        <dbReference type="Pfam" id="PF01656"/>
    </source>
</evidence>
<dbReference type="CDD" id="cd02042">
    <property type="entry name" value="ParAB_family"/>
    <property type="match status" value="1"/>
</dbReference>
<name>A0A154WFX9_9PROT</name>
<dbReference type="Proteomes" id="UP000076400">
    <property type="component" value="Unassembled WGS sequence"/>
</dbReference>
<organism evidence="2 3">
    <name type="scientific">Oceanibaculum pacificum</name>
    <dbReference type="NCBI Taxonomy" id="580166"/>
    <lineage>
        <taxon>Bacteria</taxon>
        <taxon>Pseudomonadati</taxon>
        <taxon>Pseudomonadota</taxon>
        <taxon>Alphaproteobacteria</taxon>
        <taxon>Rhodospirillales</taxon>
        <taxon>Oceanibaculaceae</taxon>
        <taxon>Oceanibaculum</taxon>
    </lineage>
</organism>
<accession>A0A154WFX9</accession>
<reference evidence="2 3" key="1">
    <citation type="submission" date="2015-12" db="EMBL/GenBank/DDBJ databases">
        <title>Genome sequence of Oceanibaculum pacificum MCCC 1A02656.</title>
        <authorList>
            <person name="Lu L."/>
            <person name="Lai Q."/>
            <person name="Shao Z."/>
            <person name="Qian P."/>
        </authorList>
    </citation>
    <scope>NUCLEOTIDE SEQUENCE [LARGE SCALE GENOMIC DNA]</scope>
    <source>
        <strain evidence="2 3">MCCC 1A02656</strain>
    </source>
</reference>
<dbReference type="Gene3D" id="3.40.50.300">
    <property type="entry name" value="P-loop containing nucleotide triphosphate hydrolases"/>
    <property type="match status" value="1"/>
</dbReference>
<proteinExistence type="predicted"/>
<dbReference type="OrthoDB" id="9804460at2"/>
<dbReference type="EMBL" id="LPXN01000024">
    <property type="protein sequence ID" value="KZD12433.1"/>
    <property type="molecule type" value="Genomic_DNA"/>
</dbReference>